<reference evidence="2 3" key="2">
    <citation type="journal article" date="2010" name="Stand. Genomic Sci.">
        <title>Complete genome sequence of Chitinophaga pinensis type strain (UQM 2034).</title>
        <authorList>
            <person name="Glavina Del Rio T."/>
            <person name="Abt B."/>
            <person name="Spring S."/>
            <person name="Lapidus A."/>
            <person name="Nolan M."/>
            <person name="Tice H."/>
            <person name="Copeland A."/>
            <person name="Cheng J.F."/>
            <person name="Chen F."/>
            <person name="Bruce D."/>
            <person name="Goodwin L."/>
            <person name="Pitluck S."/>
            <person name="Ivanova N."/>
            <person name="Mavromatis K."/>
            <person name="Mikhailova N."/>
            <person name="Pati A."/>
            <person name="Chen A."/>
            <person name="Palaniappan K."/>
            <person name="Land M."/>
            <person name="Hauser L."/>
            <person name="Chang Y.J."/>
            <person name="Jeffries C.D."/>
            <person name="Chain P."/>
            <person name="Saunders E."/>
            <person name="Detter J.C."/>
            <person name="Brettin T."/>
            <person name="Rohde M."/>
            <person name="Goker M."/>
            <person name="Bristow J."/>
            <person name="Eisen J.A."/>
            <person name="Markowitz V."/>
            <person name="Hugenholtz P."/>
            <person name="Kyrpides N.C."/>
            <person name="Klenk H.P."/>
            <person name="Lucas S."/>
        </authorList>
    </citation>
    <scope>NUCLEOTIDE SEQUENCE [LARGE SCALE GENOMIC DNA]</scope>
    <source>
        <strain evidence="3">ATCC 43595 / DSM 2588 / LMG 13176 / NBRC 15968 / NCIMB 11800 / UQM 2034</strain>
    </source>
</reference>
<organism evidence="2 3">
    <name type="scientific">Chitinophaga pinensis (strain ATCC 43595 / DSM 2588 / LMG 13176 / NBRC 15968 / NCIMB 11800 / UQM 2034)</name>
    <dbReference type="NCBI Taxonomy" id="485918"/>
    <lineage>
        <taxon>Bacteria</taxon>
        <taxon>Pseudomonadati</taxon>
        <taxon>Bacteroidota</taxon>
        <taxon>Chitinophagia</taxon>
        <taxon>Chitinophagales</taxon>
        <taxon>Chitinophagaceae</taxon>
        <taxon>Chitinophaga</taxon>
    </lineage>
</organism>
<feature type="chain" id="PRO_5037678359" description="Lipocalin-like domain-containing protein" evidence="1">
    <location>
        <begin position="21"/>
        <end position="162"/>
    </location>
</feature>
<dbReference type="Proteomes" id="UP000002215">
    <property type="component" value="Chromosome"/>
</dbReference>
<evidence type="ECO:0008006" key="4">
    <source>
        <dbReference type="Google" id="ProtNLM"/>
    </source>
</evidence>
<dbReference type="OrthoDB" id="658664at2"/>
<reference evidence="3" key="1">
    <citation type="submission" date="2009-08" db="EMBL/GenBank/DDBJ databases">
        <title>The complete genome of Chitinophaga pinensis DSM 2588.</title>
        <authorList>
            <consortium name="US DOE Joint Genome Institute (JGI-PGF)"/>
            <person name="Lucas S."/>
            <person name="Copeland A."/>
            <person name="Lapidus A."/>
            <person name="Glavina del Rio T."/>
            <person name="Dalin E."/>
            <person name="Tice H."/>
            <person name="Bruce D."/>
            <person name="Goodwin L."/>
            <person name="Pitluck S."/>
            <person name="Kyrpides N."/>
            <person name="Mavromatis K."/>
            <person name="Ivanova N."/>
            <person name="Mikhailova N."/>
            <person name="Sims D."/>
            <person name="Meinche L."/>
            <person name="Brettin T."/>
            <person name="Detter J.C."/>
            <person name="Han C."/>
            <person name="Larimer F."/>
            <person name="Land M."/>
            <person name="Hauser L."/>
            <person name="Markowitz V."/>
            <person name="Cheng J.-F."/>
            <person name="Hugenholtz P."/>
            <person name="Woyke T."/>
            <person name="Wu D."/>
            <person name="Spring S."/>
            <person name="Klenk H.-P."/>
            <person name="Eisen J.A."/>
        </authorList>
    </citation>
    <scope>NUCLEOTIDE SEQUENCE [LARGE SCALE GENOMIC DNA]</scope>
    <source>
        <strain evidence="3">ATCC 43595 / DSM 2588 / LMG 13176 / NBRC 15968 / NCIMB 11800 / UQM 2034</strain>
    </source>
</reference>
<accession>A0A979G5E8</accession>
<dbReference type="EMBL" id="CP001699">
    <property type="protein sequence ID" value="ACU61154.1"/>
    <property type="molecule type" value="Genomic_DNA"/>
</dbReference>
<gene>
    <name evidence="2" type="ordered locus">Cpin_3692</name>
</gene>
<name>A0A979G5E8_CHIPD</name>
<keyword evidence="1" id="KW-0732">Signal</keyword>
<dbReference type="RefSeq" id="WP_012791327.1">
    <property type="nucleotide sequence ID" value="NC_013132.1"/>
</dbReference>
<feature type="signal peptide" evidence="1">
    <location>
        <begin position="1"/>
        <end position="20"/>
    </location>
</feature>
<evidence type="ECO:0000256" key="1">
    <source>
        <dbReference type="SAM" id="SignalP"/>
    </source>
</evidence>
<dbReference type="KEGG" id="cpi:Cpin_3692"/>
<dbReference type="AlphaFoldDB" id="A0A979G5E8"/>
<evidence type="ECO:0000313" key="2">
    <source>
        <dbReference type="EMBL" id="ACU61154.1"/>
    </source>
</evidence>
<proteinExistence type="predicted"/>
<sequence>MKYLIPLTVLCGLLSLPCMAQSVDKEAVPGYYIFKSLTFDDPVDINRDGKSSREFADEVNACAIDMVYELNADGTGKYTVGQQEKDCKNKQERTIKWKIRNGKAGGPGAGKTYLVISDADGFDPTPFEIVKQAKNALVIRGEFRDGSDSTASAVLELKKKKP</sequence>
<evidence type="ECO:0000313" key="3">
    <source>
        <dbReference type="Proteomes" id="UP000002215"/>
    </source>
</evidence>
<protein>
    <recommendedName>
        <fullName evidence="4">Lipocalin-like domain-containing protein</fullName>
    </recommendedName>
</protein>